<evidence type="ECO:0000256" key="3">
    <source>
        <dbReference type="ARBA" id="ARBA00022737"/>
    </source>
</evidence>
<dbReference type="SUPFAM" id="SSF52540">
    <property type="entry name" value="P-loop containing nucleoside triphosphate hydrolases"/>
    <property type="match status" value="1"/>
</dbReference>
<feature type="domain" description="Disease resistance protein winged helix" evidence="9">
    <location>
        <begin position="435"/>
        <end position="504"/>
    </location>
</feature>
<dbReference type="Proteomes" id="UP001190926">
    <property type="component" value="Unassembled WGS sequence"/>
</dbReference>
<evidence type="ECO:0000256" key="6">
    <source>
        <dbReference type="ARBA" id="ARBA00022840"/>
    </source>
</evidence>
<dbReference type="InterPro" id="IPR055414">
    <property type="entry name" value="LRR_R13L4/SHOC2-like"/>
</dbReference>
<keyword evidence="5" id="KW-0611">Plant defense</keyword>
<dbReference type="Gene3D" id="1.10.10.10">
    <property type="entry name" value="Winged helix-like DNA-binding domain superfamily/Winged helix DNA-binding domain"/>
    <property type="match status" value="1"/>
</dbReference>
<organism evidence="11 12">
    <name type="scientific">Perilla frutescens var. hirtella</name>
    <name type="common">Perilla citriodora</name>
    <name type="synonym">Perilla setoyensis</name>
    <dbReference type="NCBI Taxonomy" id="608512"/>
    <lineage>
        <taxon>Eukaryota</taxon>
        <taxon>Viridiplantae</taxon>
        <taxon>Streptophyta</taxon>
        <taxon>Embryophyta</taxon>
        <taxon>Tracheophyta</taxon>
        <taxon>Spermatophyta</taxon>
        <taxon>Magnoliopsida</taxon>
        <taxon>eudicotyledons</taxon>
        <taxon>Gunneridae</taxon>
        <taxon>Pentapetalae</taxon>
        <taxon>asterids</taxon>
        <taxon>lamiids</taxon>
        <taxon>Lamiales</taxon>
        <taxon>Lamiaceae</taxon>
        <taxon>Nepetoideae</taxon>
        <taxon>Elsholtzieae</taxon>
        <taxon>Perilla</taxon>
    </lineage>
</organism>
<dbReference type="GO" id="GO:0043531">
    <property type="term" value="F:ADP binding"/>
    <property type="evidence" value="ECO:0007669"/>
    <property type="project" value="InterPro"/>
</dbReference>
<dbReference type="InterPro" id="IPR038005">
    <property type="entry name" value="RX-like_CC"/>
</dbReference>
<dbReference type="InterPro" id="IPR044974">
    <property type="entry name" value="Disease_R_plants"/>
</dbReference>
<evidence type="ECO:0000256" key="2">
    <source>
        <dbReference type="ARBA" id="ARBA00022614"/>
    </source>
</evidence>
<dbReference type="InterPro" id="IPR058922">
    <property type="entry name" value="WHD_DRP"/>
</dbReference>
<dbReference type="Gene3D" id="1.20.5.4130">
    <property type="match status" value="1"/>
</dbReference>
<keyword evidence="2" id="KW-0433">Leucine-rich repeat</keyword>
<dbReference type="InterPro" id="IPR032675">
    <property type="entry name" value="LRR_dom_sf"/>
</dbReference>
<dbReference type="PANTHER" id="PTHR23155:SF1205">
    <property type="entry name" value="DISEASE RESISTANCE PROTEIN RPM1"/>
    <property type="match status" value="1"/>
</dbReference>
<dbReference type="InterPro" id="IPR002182">
    <property type="entry name" value="NB-ARC"/>
</dbReference>
<keyword evidence="6" id="KW-0067">ATP-binding</keyword>
<keyword evidence="12" id="KW-1185">Reference proteome</keyword>
<evidence type="ECO:0000256" key="1">
    <source>
        <dbReference type="ARBA" id="ARBA00008894"/>
    </source>
</evidence>
<feature type="domain" description="Disease resistance N-terminal" evidence="8">
    <location>
        <begin position="5"/>
        <end position="94"/>
    </location>
</feature>
<feature type="domain" description="NB-ARC" evidence="7">
    <location>
        <begin position="176"/>
        <end position="354"/>
    </location>
</feature>
<accession>A0AAD4JIR8</accession>
<evidence type="ECO:0000256" key="5">
    <source>
        <dbReference type="ARBA" id="ARBA00022821"/>
    </source>
</evidence>
<dbReference type="InterPro" id="IPR036388">
    <property type="entry name" value="WH-like_DNA-bd_sf"/>
</dbReference>
<dbReference type="SUPFAM" id="SSF52058">
    <property type="entry name" value="L domain-like"/>
    <property type="match status" value="1"/>
</dbReference>
<keyword evidence="3" id="KW-0677">Repeat</keyword>
<dbReference type="Pfam" id="PF18052">
    <property type="entry name" value="Rx_N"/>
    <property type="match status" value="1"/>
</dbReference>
<dbReference type="FunFam" id="3.40.50.300:FF:001091">
    <property type="entry name" value="Probable disease resistance protein At1g61300"/>
    <property type="match status" value="1"/>
</dbReference>
<sequence length="940" mass="108497">MADGAVSFLLQQLTALLHDELNLLGGLEQEVQSIKHELEALRVFLEVADGKEETDTSIKGCVDQIREISFELQDVLDKYLLRFGRRRGTNGFVRFLNKVGDYSFKNLKARRQIASEIKTLNSRLEKVVKSQQIYRDMHSIIDHGSSSPVAETNEYVYDGRGDALFLKEEDVVGIEKPKKDLLEWILSTGSGLDVISVVGMGGLGKTTLVKKVYDDENVKTYFDRHVWIAVSDYKNDKHFLENLIKKLAGEIKESHPQGLNDMSIDEMRDFIRVFLKGKKFILVLDDIWRHTTWEVIKFALPRKGAHGCVIITTRHNNIGNEACSETNDHVYDLKPLSEKKSKELFFKKVFKQNSCPDHLMQFAESILKRCKGLPLAIIVIGGLLATKESRAEVWDLFNRSLGSELEGDKRLWRLFSVSYNDLPYYLKYCFSYLSIFPEGGLLEKEKMLRLWTAEGFVQLKQNLNLEEVAAVYLNELCSRGLIQVAEKHADGRVRGFRIHDLLRDYITSKSREHNIVTVYNGQQEPWSNHKIRRLAIQNSIHLSIEASNVEHLRSLILSNGGMEMRLIKEFVTRCRLLKVLDLRGSPIESIPDEVFKLYHLNYLCFRNTMIKVIPKSIKYLQKLETLDLKNTEVSQLPKEILKLRRLRHILVYKYKVDDWYIVSFGHMQSFRAPCNIGSLQYLQKLCFVDADEVTVREIGKLTELRRLGIAKLRSEHGNALCSSIANLTRLQSLTIGSSEESEKLDLDYSLSSSSSQGLPFLRALFLSGYMEKVPQWIPSLQGLSTLHLRWSKLRLDPLSCLQDLPSLTYLLIQDAYFERLSFQAHGFKKLKVIRLYDLQFMKWMKVEEGSIPSLQKWEVCNCQILTEPPQGIEQLKNLKKLSFHDMPEEFVNMLVEERRSQGDTWRLAHVPHIYFSIKRNNGFREYLSLDEMCESDSDAV</sequence>
<dbReference type="CDD" id="cd14798">
    <property type="entry name" value="RX-CC_like"/>
    <property type="match status" value="1"/>
</dbReference>
<dbReference type="GO" id="GO:0005524">
    <property type="term" value="F:ATP binding"/>
    <property type="evidence" value="ECO:0007669"/>
    <property type="project" value="UniProtKB-KW"/>
</dbReference>
<dbReference type="Pfam" id="PF23559">
    <property type="entry name" value="WHD_DRP"/>
    <property type="match status" value="1"/>
</dbReference>
<dbReference type="Gene3D" id="3.40.50.300">
    <property type="entry name" value="P-loop containing nucleotide triphosphate hydrolases"/>
    <property type="match status" value="1"/>
</dbReference>
<dbReference type="Pfam" id="PF00931">
    <property type="entry name" value="NB-ARC"/>
    <property type="match status" value="1"/>
</dbReference>
<dbReference type="Gene3D" id="3.80.10.10">
    <property type="entry name" value="Ribonuclease Inhibitor"/>
    <property type="match status" value="1"/>
</dbReference>
<evidence type="ECO:0000259" key="7">
    <source>
        <dbReference type="Pfam" id="PF00931"/>
    </source>
</evidence>
<dbReference type="Pfam" id="PF23598">
    <property type="entry name" value="LRR_14"/>
    <property type="match status" value="1"/>
</dbReference>
<dbReference type="InterPro" id="IPR042197">
    <property type="entry name" value="Apaf_helical"/>
</dbReference>
<dbReference type="AlphaFoldDB" id="A0AAD4JIR8"/>
<keyword evidence="4" id="KW-0547">Nucleotide-binding</keyword>
<comment type="similarity">
    <text evidence="1">Belongs to the disease resistance NB-LRR family.</text>
</comment>
<gene>
    <name evidence="11" type="ORF">C2S53_004851</name>
</gene>
<comment type="caution">
    <text evidence="11">The sequence shown here is derived from an EMBL/GenBank/DDBJ whole genome shotgun (WGS) entry which is preliminary data.</text>
</comment>
<dbReference type="FunFam" id="1.10.10.10:FF:000322">
    <property type="entry name" value="Probable disease resistance protein At1g63360"/>
    <property type="match status" value="1"/>
</dbReference>
<evidence type="ECO:0000313" key="11">
    <source>
        <dbReference type="EMBL" id="KAH6834049.1"/>
    </source>
</evidence>
<dbReference type="EMBL" id="SDAM02000053">
    <property type="protein sequence ID" value="KAH6834049.1"/>
    <property type="molecule type" value="Genomic_DNA"/>
</dbReference>
<protein>
    <submittedName>
        <fullName evidence="11">Uncharacterized protein</fullName>
    </submittedName>
</protein>
<feature type="domain" description="Disease resistance R13L4/SHOC-2-like LRR" evidence="10">
    <location>
        <begin position="551"/>
        <end position="884"/>
    </location>
</feature>
<evidence type="ECO:0000259" key="10">
    <source>
        <dbReference type="Pfam" id="PF23598"/>
    </source>
</evidence>
<name>A0AAD4JIR8_PERFH</name>
<evidence type="ECO:0000256" key="4">
    <source>
        <dbReference type="ARBA" id="ARBA00022741"/>
    </source>
</evidence>
<dbReference type="InterPro" id="IPR027417">
    <property type="entry name" value="P-loop_NTPase"/>
</dbReference>
<dbReference type="InterPro" id="IPR041118">
    <property type="entry name" value="Rx_N"/>
</dbReference>
<dbReference type="GO" id="GO:0098542">
    <property type="term" value="P:defense response to other organism"/>
    <property type="evidence" value="ECO:0007669"/>
    <property type="project" value="TreeGrafter"/>
</dbReference>
<evidence type="ECO:0000259" key="8">
    <source>
        <dbReference type="Pfam" id="PF18052"/>
    </source>
</evidence>
<evidence type="ECO:0000313" key="12">
    <source>
        <dbReference type="Proteomes" id="UP001190926"/>
    </source>
</evidence>
<dbReference type="PANTHER" id="PTHR23155">
    <property type="entry name" value="DISEASE RESISTANCE PROTEIN RP"/>
    <property type="match status" value="1"/>
</dbReference>
<dbReference type="Gene3D" id="1.10.8.430">
    <property type="entry name" value="Helical domain of apoptotic protease-activating factors"/>
    <property type="match status" value="1"/>
</dbReference>
<proteinExistence type="inferred from homology"/>
<dbReference type="PRINTS" id="PR00364">
    <property type="entry name" value="DISEASERSIST"/>
</dbReference>
<evidence type="ECO:0000259" key="9">
    <source>
        <dbReference type="Pfam" id="PF23559"/>
    </source>
</evidence>
<reference evidence="11 12" key="1">
    <citation type="journal article" date="2021" name="Nat. Commun.">
        <title>Incipient diploidization of the medicinal plant Perilla within 10,000 years.</title>
        <authorList>
            <person name="Zhang Y."/>
            <person name="Shen Q."/>
            <person name="Leng L."/>
            <person name="Zhang D."/>
            <person name="Chen S."/>
            <person name="Shi Y."/>
            <person name="Ning Z."/>
            <person name="Chen S."/>
        </authorList>
    </citation>
    <scope>NUCLEOTIDE SEQUENCE [LARGE SCALE GENOMIC DNA]</scope>
    <source>
        <strain evidence="12">cv. PC099</strain>
    </source>
</reference>
<dbReference type="GO" id="GO:0051607">
    <property type="term" value="P:defense response to virus"/>
    <property type="evidence" value="ECO:0007669"/>
    <property type="project" value="UniProtKB-ARBA"/>
</dbReference>